<accession>F3FQB2</accession>
<sequence length="50" mass="5490">MCIVTINAHVPRDIGRQAEAFKRLSSKARGIVDADDNAIHYFVIKGVVHG</sequence>
<organism evidence="1 2">
    <name type="scientific">Pseudomonas syringae pv. japonica str. M301072</name>
    <dbReference type="NCBI Taxonomy" id="629262"/>
    <lineage>
        <taxon>Bacteria</taxon>
        <taxon>Pseudomonadati</taxon>
        <taxon>Pseudomonadota</taxon>
        <taxon>Gammaproteobacteria</taxon>
        <taxon>Pseudomonadales</taxon>
        <taxon>Pseudomonadaceae</taxon>
        <taxon>Pseudomonas</taxon>
        <taxon>Pseudomonas syringae</taxon>
    </lineage>
</organism>
<evidence type="ECO:0000313" key="1">
    <source>
        <dbReference type="EMBL" id="EGH32404.1"/>
    </source>
</evidence>
<dbReference type="HOGENOM" id="CLU_3121737_0_0_6"/>
<evidence type="ECO:0000313" key="2">
    <source>
        <dbReference type="Proteomes" id="UP000004471"/>
    </source>
</evidence>
<protein>
    <submittedName>
        <fullName evidence="1">Uncharacterized protein</fullName>
    </submittedName>
</protein>
<dbReference type="AlphaFoldDB" id="F3FQB2"/>
<comment type="caution">
    <text evidence="1">The sequence shown here is derived from an EMBL/GenBank/DDBJ whole genome shotgun (WGS) entry which is preliminary data.</text>
</comment>
<dbReference type="Proteomes" id="UP000004471">
    <property type="component" value="Unassembled WGS sequence"/>
</dbReference>
<gene>
    <name evidence="1" type="ORF">PSYJA_26979</name>
</gene>
<dbReference type="EMBL" id="AEAH01001224">
    <property type="protein sequence ID" value="EGH32404.1"/>
    <property type="molecule type" value="Genomic_DNA"/>
</dbReference>
<name>F3FQB2_PSESX</name>
<proteinExistence type="predicted"/>
<reference evidence="1 2" key="1">
    <citation type="journal article" date="2011" name="PLoS Pathog.">
        <title>Dynamic evolution of pathogenicity revealed by sequencing and comparative genomics of 19 Pseudomonas syringae isolates.</title>
        <authorList>
            <person name="Baltrus D.A."/>
            <person name="Nishimura M.T."/>
            <person name="Romanchuk A."/>
            <person name="Chang J.H."/>
            <person name="Mukhtar M.S."/>
            <person name="Cherkis K."/>
            <person name="Roach J."/>
            <person name="Grant S.R."/>
            <person name="Jones C.D."/>
            <person name="Dangl J.L."/>
        </authorList>
    </citation>
    <scope>NUCLEOTIDE SEQUENCE [LARGE SCALE GENOMIC DNA]</scope>
    <source>
        <strain evidence="2">M301072PT</strain>
    </source>
</reference>